<keyword evidence="3" id="KW-1185">Reference proteome</keyword>
<dbReference type="EMBL" id="JAZHGC010000048">
    <property type="protein sequence ID" value="MEM5291295.1"/>
    <property type="molecule type" value="Genomic_DNA"/>
</dbReference>
<feature type="chain" id="PRO_5045374009" evidence="1">
    <location>
        <begin position="22"/>
        <end position="95"/>
    </location>
</feature>
<sequence>MKKLSLAALLISAVVAAPAFASGYSPAPTQTPSSVNGPKTRAEVRTELAQARASGELSLNPNAPAYPQQFATGGYTVPVAHVDVRHLFKRTTATD</sequence>
<organism evidence="2 3">
    <name type="scientific">Paraburkholderia sabiae</name>
    <dbReference type="NCBI Taxonomy" id="273251"/>
    <lineage>
        <taxon>Bacteria</taxon>
        <taxon>Pseudomonadati</taxon>
        <taxon>Pseudomonadota</taxon>
        <taxon>Betaproteobacteria</taxon>
        <taxon>Burkholderiales</taxon>
        <taxon>Burkholderiaceae</taxon>
        <taxon>Paraburkholderia</taxon>
    </lineage>
</organism>
<reference evidence="2 3" key="1">
    <citation type="submission" date="2024-01" db="EMBL/GenBank/DDBJ databases">
        <title>The diversity of rhizobia nodulating Mimosa spp. in eleven states of Brazil covering several biomes is determined by host plant, location, and edaphic factors.</title>
        <authorList>
            <person name="Rouws L."/>
            <person name="Barauna A."/>
            <person name="Beukes C."/>
            <person name="De Faria S.M."/>
            <person name="Gross E."/>
            <person name="Dos Reis Junior F.B."/>
            <person name="Simon M."/>
            <person name="Maluk M."/>
            <person name="Odee D.W."/>
            <person name="Kenicer G."/>
            <person name="Young J.P.W."/>
            <person name="Reis V.M."/>
            <person name="Zilli J."/>
            <person name="James E.K."/>
        </authorList>
    </citation>
    <scope>NUCLEOTIDE SEQUENCE [LARGE SCALE GENOMIC DNA]</scope>
    <source>
        <strain evidence="2 3">JPY77</strain>
    </source>
</reference>
<evidence type="ECO:0000313" key="2">
    <source>
        <dbReference type="EMBL" id="MEM5291295.1"/>
    </source>
</evidence>
<keyword evidence="1" id="KW-0732">Signal</keyword>
<dbReference type="Proteomes" id="UP001494588">
    <property type="component" value="Unassembled WGS sequence"/>
</dbReference>
<evidence type="ECO:0000256" key="1">
    <source>
        <dbReference type="SAM" id="SignalP"/>
    </source>
</evidence>
<comment type="caution">
    <text evidence="2">The sequence shown here is derived from an EMBL/GenBank/DDBJ whole genome shotgun (WGS) entry which is preliminary data.</text>
</comment>
<evidence type="ECO:0000313" key="3">
    <source>
        <dbReference type="Proteomes" id="UP001494588"/>
    </source>
</evidence>
<dbReference type="Pfam" id="PF13663">
    <property type="entry name" value="DUF4148"/>
    <property type="match status" value="1"/>
</dbReference>
<dbReference type="RefSeq" id="WP_201660778.1">
    <property type="nucleotide sequence ID" value="NZ_CAJHCS010000042.1"/>
</dbReference>
<proteinExistence type="predicted"/>
<feature type="signal peptide" evidence="1">
    <location>
        <begin position="1"/>
        <end position="21"/>
    </location>
</feature>
<protein>
    <submittedName>
        <fullName evidence="2">DUF4148 domain-containing protein</fullName>
    </submittedName>
</protein>
<dbReference type="InterPro" id="IPR025421">
    <property type="entry name" value="DUF4148"/>
</dbReference>
<gene>
    <name evidence="2" type="ORF">V4C55_36815</name>
</gene>
<accession>A0ABU9QQE9</accession>
<name>A0ABU9QQE9_9BURK</name>